<dbReference type="Proteomes" id="UP001149079">
    <property type="component" value="Unassembled WGS sequence"/>
</dbReference>
<dbReference type="AlphaFoldDB" id="A0A9W9GSR9"/>
<sequence length="115" mass="12410">MSRANRFNRGIKCAYPGPDDTGNAGPPGDVRGNPHEDEGPGDPELGPEGGQNDFGVSAKRVKRGCRSVDDYETVLPEHHHLNLTPHRTLSRRSQLGPLSTAEDAICIRTQLMAPA</sequence>
<reference evidence="2" key="1">
    <citation type="submission" date="2022-11" db="EMBL/GenBank/DDBJ databases">
        <authorList>
            <person name="Petersen C."/>
        </authorList>
    </citation>
    <scope>NUCLEOTIDE SEQUENCE</scope>
    <source>
        <strain evidence="2">IBT 22155</strain>
    </source>
</reference>
<feature type="region of interest" description="Disordered" evidence="1">
    <location>
        <begin position="1"/>
        <end position="56"/>
    </location>
</feature>
<dbReference type="RefSeq" id="XP_056519799.1">
    <property type="nucleotide sequence ID" value="XM_056666203.1"/>
</dbReference>
<evidence type="ECO:0000256" key="1">
    <source>
        <dbReference type="SAM" id="MobiDB-lite"/>
    </source>
</evidence>
<protein>
    <submittedName>
        <fullName evidence="2">Uncharacterized protein</fullName>
    </submittedName>
</protein>
<gene>
    <name evidence="2" type="ORF">N7515_005459</name>
</gene>
<evidence type="ECO:0000313" key="3">
    <source>
        <dbReference type="Proteomes" id="UP001149079"/>
    </source>
</evidence>
<accession>A0A9W9GSR9</accession>
<evidence type="ECO:0000313" key="2">
    <source>
        <dbReference type="EMBL" id="KAJ5129420.1"/>
    </source>
</evidence>
<dbReference type="OrthoDB" id="4311446at2759"/>
<dbReference type="EMBL" id="JAPQKL010000005">
    <property type="protein sequence ID" value="KAJ5129420.1"/>
    <property type="molecule type" value="Genomic_DNA"/>
</dbReference>
<proteinExistence type="predicted"/>
<comment type="caution">
    <text evidence="2">The sequence shown here is derived from an EMBL/GenBank/DDBJ whole genome shotgun (WGS) entry which is preliminary data.</text>
</comment>
<keyword evidence="3" id="KW-1185">Reference proteome</keyword>
<organism evidence="2 3">
    <name type="scientific">Penicillium bovifimosum</name>
    <dbReference type="NCBI Taxonomy" id="126998"/>
    <lineage>
        <taxon>Eukaryota</taxon>
        <taxon>Fungi</taxon>
        <taxon>Dikarya</taxon>
        <taxon>Ascomycota</taxon>
        <taxon>Pezizomycotina</taxon>
        <taxon>Eurotiomycetes</taxon>
        <taxon>Eurotiomycetidae</taxon>
        <taxon>Eurotiales</taxon>
        <taxon>Aspergillaceae</taxon>
        <taxon>Penicillium</taxon>
    </lineage>
</organism>
<dbReference type="GeneID" id="81405373"/>
<name>A0A9W9GSR9_9EURO</name>
<reference evidence="2" key="2">
    <citation type="journal article" date="2023" name="IMA Fungus">
        <title>Comparative genomic study of the Penicillium genus elucidates a diverse pangenome and 15 lateral gene transfer events.</title>
        <authorList>
            <person name="Petersen C."/>
            <person name="Sorensen T."/>
            <person name="Nielsen M.R."/>
            <person name="Sondergaard T.E."/>
            <person name="Sorensen J.L."/>
            <person name="Fitzpatrick D.A."/>
            <person name="Frisvad J.C."/>
            <person name="Nielsen K.L."/>
        </authorList>
    </citation>
    <scope>NUCLEOTIDE SEQUENCE</scope>
    <source>
        <strain evidence="2">IBT 22155</strain>
    </source>
</reference>